<dbReference type="SMART" id="SM00986">
    <property type="entry name" value="UDG"/>
    <property type="match status" value="1"/>
</dbReference>
<evidence type="ECO:0000256" key="6">
    <source>
        <dbReference type="ARBA" id="ARBA00022723"/>
    </source>
</evidence>
<dbReference type="PANTHER" id="PTHR33693">
    <property type="entry name" value="TYPE-5 URACIL-DNA GLYCOSYLASE"/>
    <property type="match status" value="1"/>
</dbReference>
<evidence type="ECO:0000256" key="8">
    <source>
        <dbReference type="ARBA" id="ARBA00022801"/>
    </source>
</evidence>
<sequence length="287" mass="30943">MKMKNTTGPSRGELENLLRFYAESGLDFPLADEPVDRFTPVEPPAREAAQADPGEKAAQTAHDARSGGDLQPTLTRLPAIPDAEASALAEKAAAGAETLDELRGAVEAFEGCNLKMTARSTVFEGGMRGARLMMISDAPGRDDDTNGEAITGPEGALFDRMLAAIGLTRDDCYLGFAVPWRVPGNGAPSPLQASICKPFAERQIELANPELVVLLGNGAARIFLERTGNILQVRGKWKILRTRNGFEAPVIATLQPRYLLEQPAQKRFAWADLQMIRDRLAETGSGV</sequence>
<gene>
    <name evidence="14" type="ORF">E0D97_08650</name>
</gene>
<evidence type="ECO:0000313" key="14">
    <source>
        <dbReference type="EMBL" id="TCD14151.1"/>
    </source>
</evidence>
<dbReference type="Pfam" id="PF03167">
    <property type="entry name" value="UDG"/>
    <property type="match status" value="1"/>
</dbReference>
<keyword evidence="6" id="KW-0479">Metal-binding</keyword>
<protein>
    <recommendedName>
        <fullName evidence="4">Type-4 uracil-DNA glycosylase</fullName>
        <ecNumber evidence="3">3.2.2.27</ecNumber>
    </recommendedName>
</protein>
<dbReference type="NCBIfam" id="TIGR00758">
    <property type="entry name" value="UDG_fam4"/>
    <property type="match status" value="1"/>
</dbReference>
<reference evidence="14 15" key="1">
    <citation type="journal article" date="2015" name="Antonie Van Leeuwenhoek">
        <title>Oricola cellulosilytica gen. nov., sp. nov., a cellulose-degrading bacterium of the family Phyllobacteriaceae isolated from surface seashore water, and emended descriptions of Mesorhizobium loti and Phyllobacterium myrsinacearum.</title>
        <authorList>
            <person name="Hameed A."/>
            <person name="Shahina M."/>
            <person name="Lai W.A."/>
            <person name="Lin S.Y."/>
            <person name="Young L.S."/>
            <person name="Liu Y.C."/>
            <person name="Hsu Y.H."/>
            <person name="Young C.C."/>
        </authorList>
    </citation>
    <scope>NUCLEOTIDE SEQUENCE [LARGE SCALE GENOMIC DNA]</scope>
    <source>
        <strain evidence="14 15">KCTC 52183</strain>
    </source>
</reference>
<evidence type="ECO:0000256" key="12">
    <source>
        <dbReference type="SAM" id="MobiDB-lite"/>
    </source>
</evidence>
<dbReference type="CDD" id="cd10030">
    <property type="entry name" value="UDG-F4_TTUDGA_SPO1dp_like"/>
    <property type="match status" value="1"/>
</dbReference>
<dbReference type="Gene3D" id="3.40.470.10">
    <property type="entry name" value="Uracil-DNA glycosylase-like domain"/>
    <property type="match status" value="1"/>
</dbReference>
<accession>A0A4R0PA79</accession>
<dbReference type="SUPFAM" id="SSF52141">
    <property type="entry name" value="Uracil-DNA glycosylase-like"/>
    <property type="match status" value="1"/>
</dbReference>
<evidence type="ECO:0000256" key="10">
    <source>
        <dbReference type="ARBA" id="ARBA00023014"/>
    </source>
</evidence>
<keyword evidence="15" id="KW-1185">Reference proteome</keyword>
<dbReference type="SMART" id="SM00987">
    <property type="entry name" value="UreE_C"/>
    <property type="match status" value="1"/>
</dbReference>
<dbReference type="InterPro" id="IPR005273">
    <property type="entry name" value="Ura-DNA_glyco_family4"/>
</dbReference>
<organism evidence="14 15">
    <name type="scientific">Oricola cellulosilytica</name>
    <dbReference type="NCBI Taxonomy" id="1429082"/>
    <lineage>
        <taxon>Bacteria</taxon>
        <taxon>Pseudomonadati</taxon>
        <taxon>Pseudomonadota</taxon>
        <taxon>Alphaproteobacteria</taxon>
        <taxon>Hyphomicrobiales</taxon>
        <taxon>Ahrensiaceae</taxon>
        <taxon>Oricola</taxon>
    </lineage>
</organism>
<comment type="catalytic activity">
    <reaction evidence="1">
        <text>Hydrolyzes single-stranded DNA or mismatched double-stranded DNA and polynucleotides, releasing free uracil.</text>
        <dbReference type="EC" id="3.2.2.27"/>
    </reaction>
</comment>
<dbReference type="GO" id="GO:0004844">
    <property type="term" value="F:uracil DNA N-glycosylase activity"/>
    <property type="evidence" value="ECO:0007669"/>
    <property type="project" value="UniProtKB-EC"/>
</dbReference>
<name>A0A4R0PA79_9HYPH</name>
<evidence type="ECO:0000313" key="15">
    <source>
        <dbReference type="Proteomes" id="UP000291301"/>
    </source>
</evidence>
<evidence type="ECO:0000256" key="1">
    <source>
        <dbReference type="ARBA" id="ARBA00001400"/>
    </source>
</evidence>
<feature type="domain" description="Uracil-DNA glycosylase-like" evidence="13">
    <location>
        <begin position="122"/>
        <end position="274"/>
    </location>
</feature>
<feature type="region of interest" description="Disordered" evidence="12">
    <location>
        <begin position="32"/>
        <end position="75"/>
    </location>
</feature>
<dbReference type="EC" id="3.2.2.27" evidence="3"/>
<dbReference type="InterPro" id="IPR036895">
    <property type="entry name" value="Uracil-DNA_glycosylase-like_sf"/>
</dbReference>
<keyword evidence="8" id="KW-0378">Hydrolase</keyword>
<keyword evidence="7" id="KW-0227">DNA damage</keyword>
<dbReference type="InterPro" id="IPR005122">
    <property type="entry name" value="Uracil-DNA_glycosylase-like"/>
</dbReference>
<keyword evidence="11" id="KW-0234">DNA repair</keyword>
<dbReference type="GO" id="GO:0046872">
    <property type="term" value="F:metal ion binding"/>
    <property type="evidence" value="ECO:0007669"/>
    <property type="project" value="UniProtKB-KW"/>
</dbReference>
<dbReference type="PANTHER" id="PTHR33693:SF1">
    <property type="entry name" value="TYPE-4 URACIL-DNA GLYCOSYLASE"/>
    <property type="match status" value="1"/>
</dbReference>
<dbReference type="EMBL" id="SJST01000003">
    <property type="protein sequence ID" value="TCD14151.1"/>
    <property type="molecule type" value="Genomic_DNA"/>
</dbReference>
<evidence type="ECO:0000256" key="9">
    <source>
        <dbReference type="ARBA" id="ARBA00023004"/>
    </source>
</evidence>
<dbReference type="GO" id="GO:0051539">
    <property type="term" value="F:4 iron, 4 sulfur cluster binding"/>
    <property type="evidence" value="ECO:0007669"/>
    <property type="project" value="UniProtKB-KW"/>
</dbReference>
<dbReference type="AlphaFoldDB" id="A0A4R0PA79"/>
<comment type="caution">
    <text evidence="14">The sequence shown here is derived from an EMBL/GenBank/DDBJ whole genome shotgun (WGS) entry which is preliminary data.</text>
</comment>
<keyword evidence="5" id="KW-0004">4Fe-4S</keyword>
<evidence type="ECO:0000256" key="4">
    <source>
        <dbReference type="ARBA" id="ARBA00019403"/>
    </source>
</evidence>
<dbReference type="GO" id="GO:0006281">
    <property type="term" value="P:DNA repair"/>
    <property type="evidence" value="ECO:0007669"/>
    <property type="project" value="UniProtKB-KW"/>
</dbReference>
<keyword evidence="9" id="KW-0408">Iron</keyword>
<evidence type="ECO:0000256" key="7">
    <source>
        <dbReference type="ARBA" id="ARBA00022763"/>
    </source>
</evidence>
<dbReference type="Proteomes" id="UP000291301">
    <property type="component" value="Unassembled WGS sequence"/>
</dbReference>
<evidence type="ECO:0000256" key="5">
    <source>
        <dbReference type="ARBA" id="ARBA00022485"/>
    </source>
</evidence>
<proteinExistence type="inferred from homology"/>
<keyword evidence="10" id="KW-0411">Iron-sulfur</keyword>
<evidence type="ECO:0000259" key="13">
    <source>
        <dbReference type="SMART" id="SM00986"/>
    </source>
</evidence>
<comment type="similarity">
    <text evidence="2">Belongs to the uracil-DNA glycosylase (UDG) superfamily. Type 4 (UDGa) family.</text>
</comment>
<evidence type="ECO:0000256" key="2">
    <source>
        <dbReference type="ARBA" id="ARBA00006521"/>
    </source>
</evidence>
<evidence type="ECO:0000256" key="11">
    <source>
        <dbReference type="ARBA" id="ARBA00023204"/>
    </source>
</evidence>
<evidence type="ECO:0000256" key="3">
    <source>
        <dbReference type="ARBA" id="ARBA00012030"/>
    </source>
</evidence>
<dbReference type="InterPro" id="IPR051536">
    <property type="entry name" value="UDG_Type-4/5"/>
</dbReference>